<proteinExistence type="predicted"/>
<dbReference type="CDD" id="cd01392">
    <property type="entry name" value="HTH_LacI"/>
    <property type="match status" value="1"/>
</dbReference>
<dbReference type="PANTHER" id="PTHR30146">
    <property type="entry name" value="LACI-RELATED TRANSCRIPTIONAL REPRESSOR"/>
    <property type="match status" value="1"/>
</dbReference>
<dbReference type="GO" id="GO:0000976">
    <property type="term" value="F:transcription cis-regulatory region binding"/>
    <property type="evidence" value="ECO:0007669"/>
    <property type="project" value="TreeGrafter"/>
</dbReference>
<dbReference type="PROSITE" id="PS50932">
    <property type="entry name" value="HTH_LACI_2"/>
    <property type="match status" value="1"/>
</dbReference>
<name>A0A1H8LQ01_9SPHI</name>
<gene>
    <name evidence="5" type="ORF">SAMN05192574_105196</name>
</gene>
<evidence type="ECO:0000256" key="1">
    <source>
        <dbReference type="ARBA" id="ARBA00023015"/>
    </source>
</evidence>
<evidence type="ECO:0000256" key="3">
    <source>
        <dbReference type="ARBA" id="ARBA00023163"/>
    </source>
</evidence>
<keyword evidence="3" id="KW-0804">Transcription</keyword>
<accession>A0A1H8LQ01</accession>
<dbReference type="Gene3D" id="3.40.50.2300">
    <property type="match status" value="2"/>
</dbReference>
<keyword evidence="2" id="KW-0238">DNA-binding</keyword>
<protein>
    <submittedName>
        <fullName evidence="5">Transcriptional regulator, LacI family</fullName>
    </submittedName>
</protein>
<evidence type="ECO:0000313" key="6">
    <source>
        <dbReference type="Proteomes" id="UP000198942"/>
    </source>
</evidence>
<keyword evidence="1" id="KW-0805">Transcription regulation</keyword>
<sequence>MKKQITISEIANELKLSKTAISFVLNGKGREMGISEQTQKKILQHLEHINYIPNVSARGLRTGKTKTIAMMVEDISDPFFSSIARVVEEIAYTKGYKILFSSTENDSQRARDLIQVFRRRQVDGYIIAPPPCIEPEISELLDDGLAVVLFDRTLPTLKVDNVLVDNFQSSYNGIKHLINNGYENIAMISLISEQIQMVERHRGYQTVMDEVNKQYIIKSVVYHDAVADNISILQNFFIENSHIDAVFFTTNYLAESGLEAIRNLNLRIPDDLGVIVFDDDKLFRLFTPSITAIAQPISEISTQAVKLILMSLTNKGFKTTAQNVLLKTALQIRESSQPRKNTHE</sequence>
<dbReference type="PANTHER" id="PTHR30146:SF109">
    <property type="entry name" value="HTH-TYPE TRANSCRIPTIONAL REGULATOR GALS"/>
    <property type="match status" value="1"/>
</dbReference>
<dbReference type="AlphaFoldDB" id="A0A1H8LQ01"/>
<dbReference type="InterPro" id="IPR000843">
    <property type="entry name" value="HTH_LacI"/>
</dbReference>
<evidence type="ECO:0000313" key="5">
    <source>
        <dbReference type="EMBL" id="SEO07164.1"/>
    </source>
</evidence>
<dbReference type="OrthoDB" id="9803256at2"/>
<dbReference type="InterPro" id="IPR010982">
    <property type="entry name" value="Lambda_DNA-bd_dom_sf"/>
</dbReference>
<evidence type="ECO:0000256" key="2">
    <source>
        <dbReference type="ARBA" id="ARBA00023125"/>
    </source>
</evidence>
<dbReference type="Pfam" id="PF13377">
    <property type="entry name" value="Peripla_BP_3"/>
    <property type="match status" value="1"/>
</dbReference>
<dbReference type="GO" id="GO:0003700">
    <property type="term" value="F:DNA-binding transcription factor activity"/>
    <property type="evidence" value="ECO:0007669"/>
    <property type="project" value="TreeGrafter"/>
</dbReference>
<dbReference type="Pfam" id="PF00356">
    <property type="entry name" value="LacI"/>
    <property type="match status" value="1"/>
</dbReference>
<dbReference type="SMART" id="SM00354">
    <property type="entry name" value="HTH_LACI"/>
    <property type="match status" value="1"/>
</dbReference>
<dbReference type="STRING" id="551995.SAMN05192574_105196"/>
<dbReference type="InterPro" id="IPR028082">
    <property type="entry name" value="Peripla_BP_I"/>
</dbReference>
<feature type="domain" description="HTH lacI-type" evidence="4">
    <location>
        <begin position="5"/>
        <end position="62"/>
    </location>
</feature>
<reference evidence="6" key="1">
    <citation type="submission" date="2016-10" db="EMBL/GenBank/DDBJ databases">
        <authorList>
            <person name="Varghese N."/>
            <person name="Submissions S."/>
        </authorList>
    </citation>
    <scope>NUCLEOTIDE SEQUENCE [LARGE SCALE GENOMIC DNA]</scope>
    <source>
        <strain evidence="6">Gh-48</strain>
    </source>
</reference>
<keyword evidence="6" id="KW-1185">Reference proteome</keyword>
<dbReference type="RefSeq" id="WP_091212048.1">
    <property type="nucleotide sequence ID" value="NZ_FOCL01000005.1"/>
</dbReference>
<dbReference type="EMBL" id="FOCL01000005">
    <property type="protein sequence ID" value="SEO07164.1"/>
    <property type="molecule type" value="Genomic_DNA"/>
</dbReference>
<dbReference type="Proteomes" id="UP000198942">
    <property type="component" value="Unassembled WGS sequence"/>
</dbReference>
<organism evidence="5 6">
    <name type="scientific">Mucilaginibacter gossypiicola</name>
    <dbReference type="NCBI Taxonomy" id="551995"/>
    <lineage>
        <taxon>Bacteria</taxon>
        <taxon>Pseudomonadati</taxon>
        <taxon>Bacteroidota</taxon>
        <taxon>Sphingobacteriia</taxon>
        <taxon>Sphingobacteriales</taxon>
        <taxon>Sphingobacteriaceae</taxon>
        <taxon>Mucilaginibacter</taxon>
    </lineage>
</organism>
<dbReference type="SUPFAM" id="SSF53822">
    <property type="entry name" value="Periplasmic binding protein-like I"/>
    <property type="match status" value="1"/>
</dbReference>
<evidence type="ECO:0000259" key="4">
    <source>
        <dbReference type="PROSITE" id="PS50932"/>
    </source>
</evidence>
<dbReference type="InterPro" id="IPR046335">
    <property type="entry name" value="LacI/GalR-like_sensor"/>
</dbReference>
<dbReference type="Gene3D" id="1.10.260.40">
    <property type="entry name" value="lambda repressor-like DNA-binding domains"/>
    <property type="match status" value="1"/>
</dbReference>
<dbReference type="SUPFAM" id="SSF47413">
    <property type="entry name" value="lambda repressor-like DNA-binding domains"/>
    <property type="match status" value="1"/>
</dbReference>